<evidence type="ECO:0000313" key="4">
    <source>
        <dbReference type="EMBL" id="ADU31410.1"/>
    </source>
</evidence>
<dbReference type="InterPro" id="IPR013529">
    <property type="entry name" value="Glyco_hydro_42_N"/>
</dbReference>
<proteinExistence type="predicted"/>
<dbReference type="OrthoDB" id="2698423at2"/>
<gene>
    <name evidence="4" type="ordered locus">Bcell_3168</name>
</gene>
<dbReference type="InterPro" id="IPR017853">
    <property type="entry name" value="GH"/>
</dbReference>
<evidence type="ECO:0000313" key="5">
    <source>
        <dbReference type="Proteomes" id="UP000001401"/>
    </source>
</evidence>
<feature type="domain" description="Glycoside hydrolase family 42 N-terminal" evidence="3">
    <location>
        <begin position="516"/>
        <end position="634"/>
    </location>
</feature>
<dbReference type="AlphaFoldDB" id="E6U0G5"/>
<dbReference type="Pfam" id="PF02449">
    <property type="entry name" value="Glyco_hydro_42"/>
    <property type="match status" value="1"/>
</dbReference>
<evidence type="ECO:0000259" key="3">
    <source>
        <dbReference type="Pfam" id="PF02449"/>
    </source>
</evidence>
<dbReference type="GO" id="GO:0009341">
    <property type="term" value="C:beta-galactosidase complex"/>
    <property type="evidence" value="ECO:0007669"/>
    <property type="project" value="InterPro"/>
</dbReference>
<dbReference type="EMBL" id="CP002394">
    <property type="protein sequence ID" value="ADU31410.1"/>
    <property type="molecule type" value="Genomic_DNA"/>
</dbReference>
<dbReference type="HOGENOM" id="CLU_289817_0_0_9"/>
<dbReference type="GO" id="GO:0005975">
    <property type="term" value="P:carbohydrate metabolic process"/>
    <property type="evidence" value="ECO:0007669"/>
    <property type="project" value="InterPro"/>
</dbReference>
<keyword evidence="1 4" id="KW-0378">Hydrolase</keyword>
<reference evidence="4" key="1">
    <citation type="submission" date="2010-12" db="EMBL/GenBank/DDBJ databases">
        <title>Complete sequence of Bacillus cellulosilyticus DSM 2522.</title>
        <authorList>
            <consortium name="US DOE Joint Genome Institute"/>
            <person name="Lucas S."/>
            <person name="Copeland A."/>
            <person name="Lapidus A."/>
            <person name="Cheng J.-F."/>
            <person name="Bruce D."/>
            <person name="Goodwin L."/>
            <person name="Pitluck S."/>
            <person name="Chertkov O."/>
            <person name="Detter J.C."/>
            <person name="Han C."/>
            <person name="Tapia R."/>
            <person name="Land M."/>
            <person name="Hauser L."/>
            <person name="Jeffries C."/>
            <person name="Kyrpides N."/>
            <person name="Ivanova N."/>
            <person name="Mikhailova N."/>
            <person name="Brumm P."/>
            <person name="Mead D."/>
            <person name="Woyke T."/>
        </authorList>
    </citation>
    <scope>NUCLEOTIDE SEQUENCE [LARGE SCALE GENOMIC DNA]</scope>
    <source>
        <strain evidence="4">DSM 2522</strain>
    </source>
</reference>
<keyword evidence="5" id="KW-1185">Reference proteome</keyword>
<evidence type="ECO:0000256" key="2">
    <source>
        <dbReference type="ARBA" id="ARBA00023295"/>
    </source>
</evidence>
<protein>
    <submittedName>
        <fullName evidence="4">Glycoside hydrolase family 42 domain protein</fullName>
    </submittedName>
</protein>
<dbReference type="SUPFAM" id="SSF51445">
    <property type="entry name" value="(Trans)glycosidases"/>
    <property type="match status" value="1"/>
</dbReference>
<accession>E6U0G5</accession>
<dbReference type="GO" id="GO:0004565">
    <property type="term" value="F:beta-galactosidase activity"/>
    <property type="evidence" value="ECO:0007669"/>
    <property type="project" value="InterPro"/>
</dbReference>
<dbReference type="Proteomes" id="UP000001401">
    <property type="component" value="Chromosome"/>
</dbReference>
<keyword evidence="2" id="KW-0326">Glycosidase</keyword>
<dbReference type="Gene3D" id="3.20.20.80">
    <property type="entry name" value="Glycosidases"/>
    <property type="match status" value="1"/>
</dbReference>
<dbReference type="RefSeq" id="WP_013489741.1">
    <property type="nucleotide sequence ID" value="NC_014829.1"/>
</dbReference>
<organism evidence="4 5">
    <name type="scientific">Evansella cellulosilytica (strain ATCC 21833 / DSM 2522 / FERM P-1141 / JCM 9156 / N-4)</name>
    <name type="common">Bacillus cellulosilyticus</name>
    <dbReference type="NCBI Taxonomy" id="649639"/>
    <lineage>
        <taxon>Bacteria</taxon>
        <taxon>Bacillati</taxon>
        <taxon>Bacillota</taxon>
        <taxon>Bacilli</taxon>
        <taxon>Bacillales</taxon>
        <taxon>Bacillaceae</taxon>
        <taxon>Evansella</taxon>
    </lineage>
</organism>
<dbReference type="KEGG" id="bco:Bcell_3168"/>
<evidence type="ECO:0000256" key="1">
    <source>
        <dbReference type="ARBA" id="ARBA00022801"/>
    </source>
</evidence>
<name>E6U0G5_EVAC2</name>
<sequence length="1041" mass="119538">MSKLVFFYDPSFPYKGERPTNEELAELKKIGEVVAAKSLSESLQNADCLIHLHGEYFPKSAWASILHFLKTGKAMLHVGGAPFKIPVREEAGQWVTETEQVGYHQQLHIHETHDVTSDRVDYYKADDKVPLFIGKENLFEVKPTFSFSLHVTKARDLQHENGSGGPMDAHFYPLMKGVTSGGRSISAPAVLLEHTKGHFSGGRWLFINQALTNVFWNNGGIEALGEWARYCAKGVTEIWVKTNYATYFEGEQPRLLVQLQALQREIKDNQDWTFQVTVTLDNQKNEWEHEFTLSAREHIEYSQYTIPIKAKPGFYHIICKAISSDGQQRTFEHGFWGFDEKLLQEGDPLRCGRDYFEKNGRPFPIVGMTHMTSDVSRKFLFLPNVSVWNEDMAHMKGAGINFLRTGLWTAWRSVMFVDGHPYEEVMRAIDAYILTAKKHDLEVTFNFFSFTPETWEGENPYLDPRSIEAQKRFISAVVSRHKHTTNVQWDLINEPSMFDPKRIFQGARTSGDVFEQKAFVEWLKERHHYIEVLQEHWNMTPDELPTFDSVELPEQDDINFGTTDKQSKKGNRWLDYSLFSMDMHNRWARALTKTIKAIAPNQLVTVGQDEALGGKRPSPFFYAEAVDYTTVHSWWLLDHLVWDSLFTKDPNKPNLVQETGIMHVERPDGSSKRSELESKSILERKYAYAFATGGAGAVQWLWNTNHYMNNINESNIGAVRSDQTEKPEADVSYDFGAFIPKIQDLFKGRELEDIVVVYPYSNDFSNRAFAFTSTAKLTRVLNYELKVPFRGISEYHLDSLKEHPPKLIIVPSAHNFQTSALEKIISHIKEYGGTLLWTGPISLDEYWRFRPRTSIFGKTSRKNILREERISIEGYLYPVSFLTDQQVSVTFGKNRLAELETETLEAREQSDSQGTNVLEEKVGNGKIIWCPLPIELNHRDEPLLALYNKAIKASEVNPELEWLIGGNLPGVYGRKVTFSEGYLYVFVSEDAYNNDIKVKDPLTDVTYSFKLQSDRTVMFATDLKGEVFAIYRPQEVSINKS</sequence>
<dbReference type="eggNOG" id="COG1874">
    <property type="taxonomic scope" value="Bacteria"/>
</dbReference>
<dbReference type="STRING" id="649639.Bcell_3168"/>